<keyword evidence="3" id="KW-0012">Acyltransferase</keyword>
<dbReference type="PANTHER" id="PTHR42681">
    <property type="entry name" value="MALONYL-COA-ACYL CARRIER PROTEIN TRANSACYLASE, MITOCHONDRIAL"/>
    <property type="match status" value="1"/>
</dbReference>
<dbReference type="InterPro" id="IPR049416">
    <property type="entry name" value="VinK-like_small"/>
</dbReference>
<comment type="catalytic activity">
    <reaction evidence="4">
        <text>holo-[ACP] + malonyl-CoA = malonyl-[ACP] + CoA</text>
        <dbReference type="Rhea" id="RHEA:41792"/>
        <dbReference type="Rhea" id="RHEA-COMP:9623"/>
        <dbReference type="Rhea" id="RHEA-COMP:9685"/>
        <dbReference type="ChEBI" id="CHEBI:57287"/>
        <dbReference type="ChEBI" id="CHEBI:57384"/>
        <dbReference type="ChEBI" id="CHEBI:64479"/>
        <dbReference type="ChEBI" id="CHEBI:78449"/>
        <dbReference type="EC" id="2.3.1.39"/>
    </reaction>
</comment>
<dbReference type="Proteomes" id="UP001273589">
    <property type="component" value="Unassembled WGS sequence"/>
</dbReference>
<evidence type="ECO:0000259" key="5">
    <source>
        <dbReference type="Pfam" id="PF21124"/>
    </source>
</evidence>
<evidence type="ECO:0000256" key="3">
    <source>
        <dbReference type="ARBA" id="ARBA00023315"/>
    </source>
</evidence>
<dbReference type="EC" id="2.3.1.39" evidence="1"/>
<organism evidence="6 7">
    <name type="scientific">Streptomyces europaeiscabiei</name>
    <dbReference type="NCBI Taxonomy" id="146819"/>
    <lineage>
        <taxon>Bacteria</taxon>
        <taxon>Bacillati</taxon>
        <taxon>Actinomycetota</taxon>
        <taxon>Actinomycetes</taxon>
        <taxon>Kitasatosporales</taxon>
        <taxon>Streptomycetaceae</taxon>
        <taxon>Streptomyces</taxon>
    </lineage>
</organism>
<evidence type="ECO:0000256" key="4">
    <source>
        <dbReference type="ARBA" id="ARBA00048462"/>
    </source>
</evidence>
<evidence type="ECO:0000313" key="7">
    <source>
        <dbReference type="Proteomes" id="UP001273589"/>
    </source>
</evidence>
<dbReference type="GO" id="GO:0005829">
    <property type="term" value="C:cytosol"/>
    <property type="evidence" value="ECO:0007669"/>
    <property type="project" value="TreeGrafter"/>
</dbReference>
<dbReference type="InterPro" id="IPR001227">
    <property type="entry name" value="Ac_transferase_dom_sf"/>
</dbReference>
<comment type="caution">
    <text evidence="6">The sequence shown here is derived from an EMBL/GenBank/DDBJ whole genome shotgun (WGS) entry which is preliminary data.</text>
</comment>
<evidence type="ECO:0000313" key="6">
    <source>
        <dbReference type="EMBL" id="MDX3128464.1"/>
    </source>
</evidence>
<protein>
    <recommendedName>
        <fullName evidence="1">[acyl-carrier-protein] S-malonyltransferase</fullName>
        <ecNumber evidence="1">2.3.1.39</ecNumber>
    </recommendedName>
</protein>
<dbReference type="Gene3D" id="3.30.70.250">
    <property type="entry name" value="Malonyl-CoA ACP transacylase, ACP-binding"/>
    <property type="match status" value="1"/>
</dbReference>
<accession>A0AAJ2PJA1</accession>
<dbReference type="InterPro" id="IPR016035">
    <property type="entry name" value="Acyl_Trfase/lysoPLipase"/>
</dbReference>
<proteinExistence type="predicted"/>
<feature type="domain" description="Malonyl-CoA-[acyl-carrier-protein] transacylase small" evidence="5">
    <location>
        <begin position="133"/>
        <end position="193"/>
    </location>
</feature>
<evidence type="ECO:0000256" key="1">
    <source>
        <dbReference type="ARBA" id="ARBA00013258"/>
    </source>
</evidence>
<dbReference type="GO" id="GO:0004314">
    <property type="term" value="F:[acyl-carrier-protein] S-malonyltransferase activity"/>
    <property type="evidence" value="ECO:0007669"/>
    <property type="project" value="UniProtKB-EC"/>
</dbReference>
<dbReference type="EMBL" id="JARAWN010000004">
    <property type="protein sequence ID" value="MDX3128464.1"/>
    <property type="molecule type" value="Genomic_DNA"/>
</dbReference>
<dbReference type="Gene3D" id="3.40.366.10">
    <property type="entry name" value="Malonyl-Coenzyme A Acyl Carrier Protein, domain 2"/>
    <property type="match status" value="1"/>
</dbReference>
<dbReference type="RefSeq" id="WP_319688573.1">
    <property type="nucleotide sequence ID" value="NZ_JARAWN010000004.1"/>
</dbReference>
<sequence>MSVALFFPGLIPTRYDTISEFVATNEQARRRFAEADEVLGYSLIGAYRDAAIYDWEVYEAGFMALTLGLTDWAEENLGGRPTVCGGQSFGAFMAVVRAGALSYAEGLQLIQRSVVVERDYFDSLAEPLGCHFFYRLPYTTVAALIAEFEERGEWVELSVALDDEVHAVSATLATLERFEQRVREEGGFPFYTMNRAEHCSAVSGLRQRLHDEVYGTVEWRPARIPVVSDVDGRLLTDPEELKQDLLDGWTTPVHWETVIRGLKEAGVDEVWIPGARSMFARITKNSFATRVITPKLVAAS</sequence>
<dbReference type="SUPFAM" id="SSF52151">
    <property type="entry name" value="FabD/lysophospholipase-like"/>
    <property type="match status" value="1"/>
</dbReference>
<evidence type="ECO:0000256" key="2">
    <source>
        <dbReference type="ARBA" id="ARBA00022679"/>
    </source>
</evidence>
<dbReference type="InterPro" id="IPR050858">
    <property type="entry name" value="Mal-CoA-ACP_Trans/PKS_FabD"/>
</dbReference>
<keyword evidence="2" id="KW-0808">Transferase</keyword>
<dbReference type="GO" id="GO:0006633">
    <property type="term" value="P:fatty acid biosynthetic process"/>
    <property type="evidence" value="ECO:0007669"/>
    <property type="project" value="TreeGrafter"/>
</dbReference>
<name>A0AAJ2PJA1_9ACTN</name>
<dbReference type="AlphaFoldDB" id="A0AAJ2PJA1"/>
<gene>
    <name evidence="6" type="ORF">PV367_01295</name>
</gene>
<reference evidence="6" key="1">
    <citation type="journal article" date="2023" name="Microb. Genom.">
        <title>Mesoterricola silvestris gen. nov., sp. nov., Mesoterricola sediminis sp. nov., Geothrix oryzae sp. nov., Geothrix edaphica sp. nov., Geothrix rubra sp. nov., and Geothrix limicola sp. nov., six novel members of Acidobacteriota isolated from soils.</title>
        <authorList>
            <person name="Weisberg A.J."/>
            <person name="Pearce E."/>
            <person name="Kramer C.G."/>
            <person name="Chang J.H."/>
            <person name="Clarke C.R."/>
        </authorList>
    </citation>
    <scope>NUCLEOTIDE SEQUENCE</scope>
    <source>
        <strain evidence="6">ND06-05F</strain>
    </source>
</reference>
<dbReference type="PANTHER" id="PTHR42681:SF1">
    <property type="entry name" value="MALONYL-COA-ACYL CARRIER PROTEIN TRANSACYLASE, MITOCHONDRIAL"/>
    <property type="match status" value="1"/>
</dbReference>
<dbReference type="Pfam" id="PF21124">
    <property type="entry name" value="VinK_C"/>
    <property type="match status" value="1"/>
</dbReference>